<organism evidence="1 2">
    <name type="scientific">Reticulomyxa filosa</name>
    <dbReference type="NCBI Taxonomy" id="46433"/>
    <lineage>
        <taxon>Eukaryota</taxon>
        <taxon>Sar</taxon>
        <taxon>Rhizaria</taxon>
        <taxon>Retaria</taxon>
        <taxon>Foraminifera</taxon>
        <taxon>Monothalamids</taxon>
        <taxon>Reticulomyxidae</taxon>
        <taxon>Reticulomyxa</taxon>
    </lineage>
</organism>
<reference evidence="1 2" key="1">
    <citation type="journal article" date="2013" name="Curr. Biol.">
        <title>The Genome of the Foraminiferan Reticulomyxa filosa.</title>
        <authorList>
            <person name="Glockner G."/>
            <person name="Hulsmann N."/>
            <person name="Schleicher M."/>
            <person name="Noegel A.A."/>
            <person name="Eichinger L."/>
            <person name="Gallinger C."/>
            <person name="Pawlowski J."/>
            <person name="Sierra R."/>
            <person name="Euteneuer U."/>
            <person name="Pillet L."/>
            <person name="Moustafa A."/>
            <person name="Platzer M."/>
            <person name="Groth M."/>
            <person name="Szafranski K."/>
            <person name="Schliwa M."/>
        </authorList>
    </citation>
    <scope>NUCLEOTIDE SEQUENCE [LARGE SCALE GENOMIC DNA]</scope>
</reference>
<protein>
    <submittedName>
        <fullName evidence="1">Uncharacterized protein</fullName>
    </submittedName>
</protein>
<evidence type="ECO:0000313" key="1">
    <source>
        <dbReference type="EMBL" id="ETO00693.1"/>
    </source>
</evidence>
<evidence type="ECO:0000313" key="2">
    <source>
        <dbReference type="Proteomes" id="UP000023152"/>
    </source>
</evidence>
<keyword evidence="2" id="KW-1185">Reference proteome</keyword>
<accession>X6LFB8</accession>
<sequence>MNKFYCKIIMNSQKNEIKYMIEHWIETLKIKLGWINDFNKIILNTQVTNIILDFSKIFEYFVAKHDREKALNFHLSLKKDNLECFGID</sequence>
<dbReference type="Proteomes" id="UP000023152">
    <property type="component" value="Unassembled WGS sequence"/>
</dbReference>
<gene>
    <name evidence="1" type="ORF">RFI_36747</name>
</gene>
<comment type="caution">
    <text evidence="1">The sequence shown here is derived from an EMBL/GenBank/DDBJ whole genome shotgun (WGS) entry which is preliminary data.</text>
</comment>
<proteinExistence type="predicted"/>
<dbReference type="EMBL" id="ASPP01040264">
    <property type="protein sequence ID" value="ETO00693.1"/>
    <property type="molecule type" value="Genomic_DNA"/>
</dbReference>
<name>X6LFB8_RETFI</name>
<dbReference type="AlphaFoldDB" id="X6LFB8"/>